<sequence>MTLSLLGFDGEFFMCPEAGIRVFQSELAEKDSDFGWLVGFRNKGDFDSNVKYSRFMEGFLWLLVHFQVQSPDAQVQRNLVVQSFQLERIWRLMEGIQICSQIQVHNFICSDYDPKNKRNLHARSGTQLYARTMNLHARSVHDSVTLQ</sequence>
<name>A0ABM3ZZJ6_ZIZJJ</name>
<gene>
    <name evidence="2" type="primary">LOC107433016</name>
</gene>
<reference evidence="2" key="2">
    <citation type="submission" date="2025-08" db="UniProtKB">
        <authorList>
            <consortium name="RefSeq"/>
        </authorList>
    </citation>
    <scope>IDENTIFICATION</scope>
    <source>
        <tissue evidence="2">Seedling</tissue>
    </source>
</reference>
<evidence type="ECO:0000313" key="1">
    <source>
        <dbReference type="Proteomes" id="UP001652623"/>
    </source>
</evidence>
<proteinExistence type="predicted"/>
<dbReference type="Proteomes" id="UP001652623">
    <property type="component" value="Chromosome 1"/>
</dbReference>
<protein>
    <submittedName>
        <fullName evidence="2">Uncharacterized protein LOC107433016 isoform X1</fullName>
    </submittedName>
</protein>
<reference evidence="1" key="1">
    <citation type="submission" date="2025-05" db="UniProtKB">
        <authorList>
            <consortium name="RefSeq"/>
        </authorList>
    </citation>
    <scope>NUCLEOTIDE SEQUENCE [LARGE SCALE GENOMIC DNA]</scope>
</reference>
<accession>A0ABM3ZZJ6</accession>
<keyword evidence="1" id="KW-1185">Reference proteome</keyword>
<evidence type="ECO:0000313" key="2">
    <source>
        <dbReference type="RefSeq" id="XP_060669867.1"/>
    </source>
</evidence>
<dbReference type="GeneID" id="107433016"/>
<organism evidence="1 2">
    <name type="scientific">Ziziphus jujuba</name>
    <name type="common">Chinese jujube</name>
    <name type="synonym">Ziziphus sativa</name>
    <dbReference type="NCBI Taxonomy" id="326968"/>
    <lineage>
        <taxon>Eukaryota</taxon>
        <taxon>Viridiplantae</taxon>
        <taxon>Streptophyta</taxon>
        <taxon>Embryophyta</taxon>
        <taxon>Tracheophyta</taxon>
        <taxon>Spermatophyta</taxon>
        <taxon>Magnoliopsida</taxon>
        <taxon>eudicotyledons</taxon>
        <taxon>Gunneridae</taxon>
        <taxon>Pentapetalae</taxon>
        <taxon>rosids</taxon>
        <taxon>fabids</taxon>
        <taxon>Rosales</taxon>
        <taxon>Rhamnaceae</taxon>
        <taxon>Paliureae</taxon>
        <taxon>Ziziphus</taxon>
    </lineage>
</organism>
<dbReference type="RefSeq" id="XP_060669867.1">
    <property type="nucleotide sequence ID" value="XM_060813884.1"/>
</dbReference>